<name>A0AB73LKQ7_9LEPT</name>
<dbReference type="AlphaFoldDB" id="A0AB73LKQ7"/>
<gene>
    <name evidence="1" type="ORF">BWD14_19055</name>
</gene>
<accession>A0AB73LKQ7</accession>
<organism evidence="1 2">
    <name type="scientific">Leptospira santarosai</name>
    <dbReference type="NCBI Taxonomy" id="28183"/>
    <lineage>
        <taxon>Bacteria</taxon>
        <taxon>Pseudomonadati</taxon>
        <taxon>Spirochaetota</taxon>
        <taxon>Spirochaetia</taxon>
        <taxon>Leptospirales</taxon>
        <taxon>Leptospiraceae</taxon>
        <taxon>Leptospira</taxon>
    </lineage>
</organism>
<sequence>MRSEQRAKLRKLQDKIGQSLKTFRKQKPDLEKSDFRECFPKTRALSLLAAKLKNPPEEFASQC</sequence>
<protein>
    <submittedName>
        <fullName evidence="1">Uncharacterized protein</fullName>
    </submittedName>
</protein>
<evidence type="ECO:0000313" key="2">
    <source>
        <dbReference type="Proteomes" id="UP000189337"/>
    </source>
</evidence>
<reference evidence="1 2" key="1">
    <citation type="submission" date="2017-01" db="EMBL/GenBank/DDBJ databases">
        <title>Comparative genomic analysis of Brazilian Leptospira santarosai.</title>
        <authorList>
            <person name="Moreno L.Z."/>
            <person name="Miraglia F."/>
            <person name="Kremer F.S."/>
            <person name="Eslabao M.R."/>
            <person name="Lilenbaum W."/>
            <person name="Dellagostin O.A."/>
            <person name="Moreno A.M."/>
        </authorList>
    </citation>
    <scope>NUCLEOTIDE SEQUENCE [LARGE SCALE GENOMIC DNA]</scope>
    <source>
        <strain evidence="1 2">M52/8-19</strain>
    </source>
</reference>
<comment type="caution">
    <text evidence="1">The sequence shown here is derived from an EMBL/GenBank/DDBJ whole genome shotgun (WGS) entry which is preliminary data.</text>
</comment>
<dbReference type="Proteomes" id="UP000189337">
    <property type="component" value="Unassembled WGS sequence"/>
</dbReference>
<dbReference type="EMBL" id="MTSU01000031">
    <property type="protein sequence ID" value="ONF90918.1"/>
    <property type="molecule type" value="Genomic_DNA"/>
</dbReference>
<evidence type="ECO:0000313" key="1">
    <source>
        <dbReference type="EMBL" id="ONF90918.1"/>
    </source>
</evidence>
<proteinExistence type="predicted"/>